<protein>
    <recommendedName>
        <fullName evidence="5">DUF4229 domain-containing protein</fullName>
    </recommendedName>
</protein>
<feature type="compositionally biased region" description="Basic and acidic residues" evidence="1">
    <location>
        <begin position="106"/>
        <end position="115"/>
    </location>
</feature>
<evidence type="ECO:0000313" key="4">
    <source>
        <dbReference type="Proteomes" id="UP001500928"/>
    </source>
</evidence>
<dbReference type="Pfam" id="PF14012">
    <property type="entry name" value="DUF4229"/>
    <property type="match status" value="1"/>
</dbReference>
<proteinExistence type="predicted"/>
<gene>
    <name evidence="3" type="ORF">GCM10023200_57820</name>
</gene>
<comment type="caution">
    <text evidence="3">The sequence shown here is derived from an EMBL/GenBank/DDBJ whole genome shotgun (WGS) entry which is preliminary data.</text>
</comment>
<dbReference type="RefSeq" id="WP_345424568.1">
    <property type="nucleotide sequence ID" value="NZ_BAABHO010000080.1"/>
</dbReference>
<feature type="transmembrane region" description="Helical" evidence="2">
    <location>
        <begin position="33"/>
        <end position="57"/>
    </location>
</feature>
<keyword evidence="2" id="KW-0472">Membrane</keyword>
<reference evidence="4" key="1">
    <citation type="journal article" date="2019" name="Int. J. Syst. Evol. Microbiol.">
        <title>The Global Catalogue of Microorganisms (GCM) 10K type strain sequencing project: providing services to taxonomists for standard genome sequencing and annotation.</title>
        <authorList>
            <consortium name="The Broad Institute Genomics Platform"/>
            <consortium name="The Broad Institute Genome Sequencing Center for Infectious Disease"/>
            <person name="Wu L."/>
            <person name="Ma J."/>
        </authorList>
    </citation>
    <scope>NUCLEOTIDE SEQUENCE [LARGE SCALE GENOMIC DNA]</scope>
    <source>
        <strain evidence="4">JCM 17979</strain>
    </source>
</reference>
<evidence type="ECO:0000256" key="1">
    <source>
        <dbReference type="SAM" id="MobiDB-lite"/>
    </source>
</evidence>
<evidence type="ECO:0000313" key="3">
    <source>
        <dbReference type="EMBL" id="GAA4812476.1"/>
    </source>
</evidence>
<sequence>MSTQEPGSGEGVRTDAPSRLRAAGPEPTGTPGAVALAILLYVGVRLVMVAVIAGVLVAVGLPLLIALLAAIIVALPLSLFLFRGLRARLAGEIDIATASRRERRERLRAELRGDADPDDGSPPERPFEG</sequence>
<accession>A0ABP9CN36</accession>
<dbReference type="EMBL" id="BAABHO010000080">
    <property type="protein sequence ID" value="GAA4812476.1"/>
    <property type="molecule type" value="Genomic_DNA"/>
</dbReference>
<keyword evidence="4" id="KW-1185">Reference proteome</keyword>
<evidence type="ECO:0000256" key="2">
    <source>
        <dbReference type="SAM" id="Phobius"/>
    </source>
</evidence>
<name>A0ABP9CN36_9PSEU</name>
<feature type="region of interest" description="Disordered" evidence="1">
    <location>
        <begin position="106"/>
        <end position="129"/>
    </location>
</feature>
<keyword evidence="2" id="KW-1133">Transmembrane helix</keyword>
<feature type="transmembrane region" description="Helical" evidence="2">
    <location>
        <begin position="63"/>
        <end position="82"/>
    </location>
</feature>
<keyword evidence="2" id="KW-0812">Transmembrane</keyword>
<dbReference type="InterPro" id="IPR025323">
    <property type="entry name" value="DUF4229"/>
</dbReference>
<evidence type="ECO:0008006" key="5">
    <source>
        <dbReference type="Google" id="ProtNLM"/>
    </source>
</evidence>
<organism evidence="3 4">
    <name type="scientific">Actinomycetospora chlora</name>
    <dbReference type="NCBI Taxonomy" id="663608"/>
    <lineage>
        <taxon>Bacteria</taxon>
        <taxon>Bacillati</taxon>
        <taxon>Actinomycetota</taxon>
        <taxon>Actinomycetes</taxon>
        <taxon>Pseudonocardiales</taxon>
        <taxon>Pseudonocardiaceae</taxon>
        <taxon>Actinomycetospora</taxon>
    </lineage>
</organism>
<feature type="region of interest" description="Disordered" evidence="1">
    <location>
        <begin position="1"/>
        <end position="29"/>
    </location>
</feature>
<dbReference type="Proteomes" id="UP001500928">
    <property type="component" value="Unassembled WGS sequence"/>
</dbReference>